<dbReference type="AlphaFoldDB" id="A0AAW8CZ72"/>
<dbReference type="RefSeq" id="WP_307686348.1">
    <property type="nucleotide sequence ID" value="NZ_JAUSRD010000014.1"/>
</dbReference>
<name>A0AAW8CZ72_9BURK</name>
<dbReference type="Gene3D" id="3.90.550.10">
    <property type="entry name" value="Spore Coat Polysaccharide Biosynthesis Protein SpsA, Chain A"/>
    <property type="match status" value="1"/>
</dbReference>
<evidence type="ECO:0000313" key="2">
    <source>
        <dbReference type="EMBL" id="MDP9895809.1"/>
    </source>
</evidence>
<sequence>MDRLVFVSTGLFLCTPDAAGRVTSDLLRALDEADRHRATLVMVDAAVDRVSFEAAFPNVALVEVDTRIDQDRFADSRQHPPESAYSNTSAHWRSACVFRALSALSESQPIQYLEFQDAGGLAFCTLQESRLQGFLPDATIVVRLCGSHTALMHAEALPLSIEDLNLSDLERKCLRDCDFVIAPSPAVSEATREMFGFSPEEWEPRVVCHAPPVLSGDVTGVGPAVSPASDQAIVFSADLRRSERPDLFVRGVAGFMRQCSSYTGSMKLAGHCPDERYIAQIERLVPPMFSERASFIPELAPHAREALLGNATVVFPGVSPACEMAAIEASLLGARVILNETNPAFGEGTRWRDGVNCLKFDGTVDGLVGALERNFEDKAQLTPVQYAQEPWPWHVAARQRPLWRVLQERPLVSVVVPHHNLGSYLTATLDNLAAQSYQNIEIVVVDDASTDAQSLRVIDELAFKEDARLKIARLTANVGLAAARNIGVRLATGRYVLTLDADDLIHPRFLEVGVAALENSTEFDIVVTPAGYFLDGEAEPTPGEAANFCDYAMFSGEAVVAGLLENRFSTATALFRKSALDDFPYVESLNCYEDWSLFMRMCDAGRRFLVTTDVFFFYRRRLNSMVHASRDLARKRIEYSDLLRTSAPQAIAQKSRHLLIGIGAAVAGNQAGAEPEVIEEPPDNTEATAEELIQGLFGPGGQYDEQVVFASLKASRWLERKVPWMIRGSMLAARWTWRAYRFVRGRQ</sequence>
<dbReference type="PANTHER" id="PTHR43685:SF2">
    <property type="entry name" value="GLYCOSYLTRANSFERASE 2-LIKE DOMAIN-CONTAINING PROTEIN"/>
    <property type="match status" value="1"/>
</dbReference>
<reference evidence="2" key="1">
    <citation type="submission" date="2023-07" db="EMBL/GenBank/DDBJ databases">
        <title>Sorghum-associated microbial communities from plants grown in Nebraska, USA.</title>
        <authorList>
            <person name="Schachtman D."/>
        </authorList>
    </citation>
    <scope>NUCLEOTIDE SEQUENCE</scope>
    <source>
        <strain evidence="2">DS3754</strain>
    </source>
</reference>
<dbReference type="PANTHER" id="PTHR43685">
    <property type="entry name" value="GLYCOSYLTRANSFERASE"/>
    <property type="match status" value="1"/>
</dbReference>
<evidence type="ECO:0000259" key="1">
    <source>
        <dbReference type="Pfam" id="PF00535"/>
    </source>
</evidence>
<dbReference type="Pfam" id="PF00535">
    <property type="entry name" value="Glycos_transf_2"/>
    <property type="match status" value="1"/>
</dbReference>
<dbReference type="Proteomes" id="UP001242045">
    <property type="component" value="Unassembled WGS sequence"/>
</dbReference>
<dbReference type="InterPro" id="IPR029044">
    <property type="entry name" value="Nucleotide-diphossugar_trans"/>
</dbReference>
<gene>
    <name evidence="2" type="ORF">J2W31_004936</name>
</gene>
<accession>A0AAW8CZ72</accession>
<proteinExistence type="predicted"/>
<evidence type="ECO:0000313" key="3">
    <source>
        <dbReference type="Proteomes" id="UP001242045"/>
    </source>
</evidence>
<organism evidence="2 3">
    <name type="scientific">Variovorax boronicumulans</name>
    <dbReference type="NCBI Taxonomy" id="436515"/>
    <lineage>
        <taxon>Bacteria</taxon>
        <taxon>Pseudomonadati</taxon>
        <taxon>Pseudomonadota</taxon>
        <taxon>Betaproteobacteria</taxon>
        <taxon>Burkholderiales</taxon>
        <taxon>Comamonadaceae</taxon>
        <taxon>Variovorax</taxon>
    </lineage>
</organism>
<dbReference type="SUPFAM" id="SSF53448">
    <property type="entry name" value="Nucleotide-diphospho-sugar transferases"/>
    <property type="match status" value="1"/>
</dbReference>
<dbReference type="EMBL" id="JAUSRD010000014">
    <property type="protein sequence ID" value="MDP9895809.1"/>
    <property type="molecule type" value="Genomic_DNA"/>
</dbReference>
<dbReference type="InterPro" id="IPR050834">
    <property type="entry name" value="Glycosyltransf_2"/>
</dbReference>
<protein>
    <submittedName>
        <fullName evidence="2">Glycosyltransferase involved in cell wall biosynthesis</fullName>
    </submittedName>
</protein>
<dbReference type="SUPFAM" id="SSF53756">
    <property type="entry name" value="UDP-Glycosyltransferase/glycogen phosphorylase"/>
    <property type="match status" value="1"/>
</dbReference>
<dbReference type="InterPro" id="IPR001173">
    <property type="entry name" value="Glyco_trans_2-like"/>
</dbReference>
<dbReference type="CDD" id="cd00761">
    <property type="entry name" value="Glyco_tranf_GTA_type"/>
    <property type="match status" value="1"/>
</dbReference>
<comment type="caution">
    <text evidence="2">The sequence shown here is derived from an EMBL/GenBank/DDBJ whole genome shotgun (WGS) entry which is preliminary data.</text>
</comment>
<feature type="domain" description="Glycosyltransferase 2-like" evidence="1">
    <location>
        <begin position="413"/>
        <end position="546"/>
    </location>
</feature>